<dbReference type="PANTHER" id="PTHR46268">
    <property type="entry name" value="STRESS RESPONSE PROTEIN NHAX"/>
    <property type="match status" value="1"/>
</dbReference>
<dbReference type="Proteomes" id="UP000313849">
    <property type="component" value="Unassembled WGS sequence"/>
</dbReference>
<proteinExistence type="inferred from homology"/>
<feature type="domain" description="UspA" evidence="2">
    <location>
        <begin position="3"/>
        <end position="139"/>
    </location>
</feature>
<comment type="similarity">
    <text evidence="1">Belongs to the universal stress protein A family.</text>
</comment>
<evidence type="ECO:0000313" key="3">
    <source>
        <dbReference type="EMBL" id="TNU74861.1"/>
    </source>
</evidence>
<dbReference type="SUPFAM" id="SSF52402">
    <property type="entry name" value="Adenine nucleotide alpha hydrolases-like"/>
    <property type="match status" value="2"/>
</dbReference>
<dbReference type="InterPro" id="IPR006016">
    <property type="entry name" value="UspA"/>
</dbReference>
<dbReference type="PANTHER" id="PTHR46268:SF15">
    <property type="entry name" value="UNIVERSAL STRESS PROTEIN HP_0031"/>
    <property type="match status" value="1"/>
</dbReference>
<evidence type="ECO:0000313" key="4">
    <source>
        <dbReference type="Proteomes" id="UP000313849"/>
    </source>
</evidence>
<sequence>MSVLVGCAPERSGRHALALAAGLARARGEEVELVHAVVRSWPATPGAGDGEFRQWARESADESTRRGLEELALLAPDVVARTHTVEARSTVAALHEAIEALHPSALVLGSGANGALGQVTLGSTANALAHSSPVPVLVAPRGHRTATLDRVVAAWSPADPPELLAEMAEFAREAGLRVRAVTFGRAPHGMYPPEVGLDVEDEVFEAWQTQAREALEAAARAAGLDEGDASLALGEDWLDAVDAVDWEPGDLLAVGSHGGGVLRRVFLGSTAAKILRHAPVPVVLFPG</sequence>
<dbReference type="EMBL" id="VENP01000020">
    <property type="protein sequence ID" value="TNU74861.1"/>
    <property type="molecule type" value="Genomic_DNA"/>
</dbReference>
<dbReference type="InterPro" id="IPR006015">
    <property type="entry name" value="Universal_stress_UspA"/>
</dbReference>
<evidence type="ECO:0000259" key="2">
    <source>
        <dbReference type="Pfam" id="PF00582"/>
    </source>
</evidence>
<comment type="caution">
    <text evidence="3">The sequence shown here is derived from an EMBL/GenBank/DDBJ whole genome shotgun (WGS) entry which is preliminary data.</text>
</comment>
<dbReference type="RefSeq" id="WP_139986616.1">
    <property type="nucleotide sequence ID" value="NZ_VENP01000020.1"/>
</dbReference>
<dbReference type="Pfam" id="PF00582">
    <property type="entry name" value="Usp"/>
    <property type="match status" value="2"/>
</dbReference>
<organism evidence="3 4">
    <name type="scientific">Miniimonas arenae</name>
    <dbReference type="NCBI Taxonomy" id="676201"/>
    <lineage>
        <taxon>Bacteria</taxon>
        <taxon>Bacillati</taxon>
        <taxon>Actinomycetota</taxon>
        <taxon>Actinomycetes</taxon>
        <taxon>Micrococcales</taxon>
        <taxon>Beutenbergiaceae</taxon>
        <taxon>Miniimonas</taxon>
    </lineage>
</organism>
<evidence type="ECO:0000256" key="1">
    <source>
        <dbReference type="ARBA" id="ARBA00008791"/>
    </source>
</evidence>
<dbReference type="OrthoDB" id="5242641at2"/>
<dbReference type="AlphaFoldDB" id="A0A5C5BCP5"/>
<name>A0A5C5BCP5_9MICO</name>
<keyword evidence="4" id="KW-1185">Reference proteome</keyword>
<gene>
    <name evidence="3" type="ORF">FH969_07020</name>
</gene>
<reference evidence="3 4" key="1">
    <citation type="submission" date="2019-06" db="EMBL/GenBank/DDBJ databases">
        <title>Draft genome sequence of Miniimonas arenae KCTC 19750T isolated from sea sand.</title>
        <authorList>
            <person name="Park S.-J."/>
        </authorList>
    </citation>
    <scope>NUCLEOTIDE SEQUENCE [LARGE SCALE GENOMIC DNA]</scope>
    <source>
        <strain evidence="3 4">KCTC 19750</strain>
    </source>
</reference>
<dbReference type="PRINTS" id="PR01438">
    <property type="entry name" value="UNVRSLSTRESS"/>
</dbReference>
<feature type="domain" description="UspA" evidence="2">
    <location>
        <begin position="156"/>
        <end position="285"/>
    </location>
</feature>
<dbReference type="Gene3D" id="3.40.50.620">
    <property type="entry name" value="HUPs"/>
    <property type="match status" value="2"/>
</dbReference>
<dbReference type="InterPro" id="IPR014729">
    <property type="entry name" value="Rossmann-like_a/b/a_fold"/>
</dbReference>
<accession>A0A5C5BCP5</accession>
<protein>
    <submittedName>
        <fullName evidence="3">Universal stress protein</fullName>
    </submittedName>
</protein>